<organism evidence="1 2">
    <name type="scientific">Dyadobacter frigoris</name>
    <dbReference type="NCBI Taxonomy" id="2576211"/>
    <lineage>
        <taxon>Bacteria</taxon>
        <taxon>Pseudomonadati</taxon>
        <taxon>Bacteroidota</taxon>
        <taxon>Cytophagia</taxon>
        <taxon>Cytophagales</taxon>
        <taxon>Spirosomataceae</taxon>
        <taxon>Dyadobacter</taxon>
    </lineage>
</organism>
<proteinExistence type="predicted"/>
<keyword evidence="2" id="KW-1185">Reference proteome</keyword>
<comment type="caution">
    <text evidence="1">The sequence shown here is derived from an EMBL/GenBank/DDBJ whole genome shotgun (WGS) entry which is preliminary data.</text>
</comment>
<dbReference type="OrthoDB" id="884792at2"/>
<dbReference type="EMBL" id="SZVO01000005">
    <property type="protein sequence ID" value="TKT92124.1"/>
    <property type="molecule type" value="Genomic_DNA"/>
</dbReference>
<evidence type="ECO:0000313" key="1">
    <source>
        <dbReference type="EMBL" id="TKT92124.1"/>
    </source>
</evidence>
<reference evidence="1 2" key="1">
    <citation type="submission" date="2019-05" db="EMBL/GenBank/DDBJ databases">
        <title>Dyadobacter AR-3-8 sp. nov., isolated from arctic soil.</title>
        <authorList>
            <person name="Chaudhary D.K."/>
        </authorList>
    </citation>
    <scope>NUCLEOTIDE SEQUENCE [LARGE SCALE GENOMIC DNA]</scope>
    <source>
        <strain evidence="1 2">AR-3-8</strain>
    </source>
</reference>
<accession>A0A4U6DCM6</accession>
<name>A0A4U6DCM6_9BACT</name>
<dbReference type="AlphaFoldDB" id="A0A4U6DCM6"/>
<protein>
    <submittedName>
        <fullName evidence="1">Uncharacterized protein</fullName>
    </submittedName>
</protein>
<sequence>MKLAIEDAFPKVSDSGCLQTFEKSFEIYDSDEEPKRCYVSNNVDQDVTLQFLILATKKLVLSR</sequence>
<evidence type="ECO:0000313" key="2">
    <source>
        <dbReference type="Proteomes" id="UP000304900"/>
    </source>
</evidence>
<gene>
    <name evidence="1" type="ORF">FDK13_13410</name>
</gene>
<dbReference type="RefSeq" id="WP_137340494.1">
    <property type="nucleotide sequence ID" value="NZ_BSQH01000006.1"/>
</dbReference>
<dbReference type="Proteomes" id="UP000304900">
    <property type="component" value="Unassembled WGS sequence"/>
</dbReference>